<accession>A0ABS1L0Z4</accession>
<comment type="caution">
    <text evidence="1">The sequence shown here is derived from an EMBL/GenBank/DDBJ whole genome shotgun (WGS) entry which is preliminary data.</text>
</comment>
<gene>
    <name evidence="1" type="ORF">JI741_29320</name>
</gene>
<dbReference type="EMBL" id="JAERRB010000016">
    <property type="protein sequence ID" value="MBL0745368.1"/>
    <property type="molecule type" value="Genomic_DNA"/>
</dbReference>
<reference evidence="1 2" key="1">
    <citation type="submission" date="2021-01" db="EMBL/GenBank/DDBJ databases">
        <title>Chryseolinea sp. Jin1 Genome sequencing and assembly.</title>
        <authorList>
            <person name="Kim I."/>
        </authorList>
    </citation>
    <scope>NUCLEOTIDE SEQUENCE [LARGE SCALE GENOMIC DNA]</scope>
    <source>
        <strain evidence="1 2">Jin1</strain>
    </source>
</reference>
<name>A0ABS1L0Z4_9BACT</name>
<dbReference type="RefSeq" id="WP_202015768.1">
    <property type="nucleotide sequence ID" value="NZ_JAERRB010000016.1"/>
</dbReference>
<organism evidence="1 2">
    <name type="scientific">Chryseolinea lacunae</name>
    <dbReference type="NCBI Taxonomy" id="2801331"/>
    <lineage>
        <taxon>Bacteria</taxon>
        <taxon>Pseudomonadati</taxon>
        <taxon>Bacteroidota</taxon>
        <taxon>Cytophagia</taxon>
        <taxon>Cytophagales</taxon>
        <taxon>Fulvivirgaceae</taxon>
        <taxon>Chryseolinea</taxon>
    </lineage>
</organism>
<proteinExistence type="predicted"/>
<dbReference type="Proteomes" id="UP000613030">
    <property type="component" value="Unassembled WGS sequence"/>
</dbReference>
<protein>
    <submittedName>
        <fullName evidence="1">Uncharacterized protein</fullName>
    </submittedName>
</protein>
<sequence length="72" mass="8078">MNEMVIRFKTKAQDFLTSPLEVGQSMHAGGYRFNNAEGKTINHGFRMCIAKMANLSQYCTSFPTGNTRKKAT</sequence>
<evidence type="ECO:0000313" key="2">
    <source>
        <dbReference type="Proteomes" id="UP000613030"/>
    </source>
</evidence>
<evidence type="ECO:0000313" key="1">
    <source>
        <dbReference type="EMBL" id="MBL0745368.1"/>
    </source>
</evidence>
<keyword evidence="2" id="KW-1185">Reference proteome</keyword>